<evidence type="ECO:0000313" key="5">
    <source>
        <dbReference type="Proteomes" id="UP000004478"/>
    </source>
</evidence>
<dbReference type="CDD" id="cd10917">
    <property type="entry name" value="CE4_NodB_like_6s_7s"/>
    <property type="match status" value="1"/>
</dbReference>
<keyword evidence="5" id="KW-1185">Reference proteome</keyword>
<name>K1L9W5_CECL9</name>
<protein>
    <submittedName>
        <fullName evidence="4">Putative polysaccharide deacetylase pdaA</fullName>
        <ecNumber evidence="4">3.-.-.-</ecNumber>
    </submittedName>
</protein>
<dbReference type="GO" id="GO:0046872">
    <property type="term" value="F:metal ion binding"/>
    <property type="evidence" value="ECO:0007669"/>
    <property type="project" value="UniProtKB-KW"/>
</dbReference>
<evidence type="ECO:0000256" key="1">
    <source>
        <dbReference type="ARBA" id="ARBA00022723"/>
    </source>
</evidence>
<dbReference type="EMBL" id="AMGM01000035">
    <property type="protein sequence ID" value="EKB49022.1"/>
    <property type="molecule type" value="Genomic_DNA"/>
</dbReference>
<accession>K1L9W5</accession>
<dbReference type="PROSITE" id="PS51677">
    <property type="entry name" value="NODB"/>
    <property type="match status" value="1"/>
</dbReference>
<evidence type="ECO:0000259" key="3">
    <source>
        <dbReference type="PROSITE" id="PS51677"/>
    </source>
</evidence>
<dbReference type="GO" id="GO:0016810">
    <property type="term" value="F:hydrolase activity, acting on carbon-nitrogen (but not peptide) bonds"/>
    <property type="evidence" value="ECO:0007669"/>
    <property type="project" value="InterPro"/>
</dbReference>
<dbReference type="InterPro" id="IPR011330">
    <property type="entry name" value="Glyco_hydro/deAcase_b/a-brl"/>
</dbReference>
<dbReference type="GO" id="GO:0005975">
    <property type="term" value="P:carbohydrate metabolic process"/>
    <property type="evidence" value="ECO:0007669"/>
    <property type="project" value="InterPro"/>
</dbReference>
<dbReference type="PANTHER" id="PTHR10587">
    <property type="entry name" value="GLYCOSYL TRANSFERASE-RELATED"/>
    <property type="match status" value="1"/>
</dbReference>
<dbReference type="SUPFAM" id="SSF88713">
    <property type="entry name" value="Glycoside hydrolase/deacetylase"/>
    <property type="match status" value="1"/>
</dbReference>
<keyword evidence="2 4" id="KW-0378">Hydrolase</keyword>
<comment type="caution">
    <text evidence="4">The sequence shown here is derived from an EMBL/GenBank/DDBJ whole genome shotgun (WGS) entry which is preliminary data.</text>
</comment>
<evidence type="ECO:0000313" key="4">
    <source>
        <dbReference type="EMBL" id="EKB49022.1"/>
    </source>
</evidence>
<sequence>MVWLHHIPSFVPRIFGQMLWHRTREERKLYLTFDDGPVPGVTDFVLDELEKRNMLATFFMVGDNIRKHPNLAKQVAQAGHGIGNHTFHHLDGYRQPLIAYLEDVQRCQEEILRATGKKTLFFRPPYGRITRKQFQLISPNYQVVMWDVISGDYDPDQAPERCLYKSKKHTRNGSIVLFHDQEKTATTIKAVLPDYLDFVQLSGFETCTL</sequence>
<dbReference type="EC" id="3.-.-.-" evidence="4"/>
<proteinExistence type="predicted"/>
<dbReference type="InterPro" id="IPR002509">
    <property type="entry name" value="NODB_dom"/>
</dbReference>
<dbReference type="Proteomes" id="UP000004478">
    <property type="component" value="Unassembled WGS sequence"/>
</dbReference>
<feature type="domain" description="NodB homology" evidence="3">
    <location>
        <begin position="27"/>
        <end position="207"/>
    </location>
</feature>
<dbReference type="PANTHER" id="PTHR10587:SF133">
    <property type="entry name" value="CHITIN DEACETYLASE 1-RELATED"/>
    <property type="match status" value="1"/>
</dbReference>
<dbReference type="InterPro" id="IPR050248">
    <property type="entry name" value="Polysacc_deacetylase_ArnD"/>
</dbReference>
<dbReference type="AlphaFoldDB" id="K1L9W5"/>
<dbReference type="PATRIC" id="fig|1225176.3.peg.2525"/>
<reference evidence="4 5" key="1">
    <citation type="journal article" date="2012" name="J. Bacteriol.">
        <title>Draft Genome Sequence of Cecembia lonarensis Strain LW9T, Isolated from Lonar Lake, a Haloalkaline Lake in India.</title>
        <authorList>
            <person name="Shivaji S."/>
            <person name="Ara S."/>
            <person name="Singh A."/>
            <person name="Pinnaka A.K."/>
        </authorList>
    </citation>
    <scope>NUCLEOTIDE SEQUENCE [LARGE SCALE GENOMIC DNA]</scope>
    <source>
        <strain evidence="4 5">LW9</strain>
    </source>
</reference>
<dbReference type="OrthoDB" id="9812065at2"/>
<dbReference type="GO" id="GO:0016020">
    <property type="term" value="C:membrane"/>
    <property type="evidence" value="ECO:0007669"/>
    <property type="project" value="TreeGrafter"/>
</dbReference>
<dbReference type="Gene3D" id="3.20.20.370">
    <property type="entry name" value="Glycoside hydrolase/deacetylase"/>
    <property type="match status" value="1"/>
</dbReference>
<keyword evidence="1" id="KW-0479">Metal-binding</keyword>
<evidence type="ECO:0000256" key="2">
    <source>
        <dbReference type="ARBA" id="ARBA00022801"/>
    </source>
</evidence>
<dbReference type="Pfam" id="PF01522">
    <property type="entry name" value="Polysacc_deac_1"/>
    <property type="match status" value="1"/>
</dbReference>
<gene>
    <name evidence="4" type="primary">pdaA</name>
    <name evidence="4" type="ORF">B879_02365</name>
</gene>
<organism evidence="4 5">
    <name type="scientific">Cecembia lonarensis (strain CCUG 58316 / KCTC 22772 / LW9)</name>
    <dbReference type="NCBI Taxonomy" id="1225176"/>
    <lineage>
        <taxon>Bacteria</taxon>
        <taxon>Pseudomonadati</taxon>
        <taxon>Bacteroidota</taxon>
        <taxon>Cytophagia</taxon>
        <taxon>Cytophagales</taxon>
        <taxon>Cyclobacteriaceae</taxon>
        <taxon>Cecembia</taxon>
    </lineage>
</organism>